<feature type="compositionally biased region" description="Basic and acidic residues" evidence="1">
    <location>
        <begin position="233"/>
        <end position="242"/>
    </location>
</feature>
<gene>
    <name evidence="2" type="ORF">AMAG_07011</name>
</gene>
<keyword evidence="3" id="KW-1185">Reference proteome</keyword>
<feature type="compositionally biased region" description="Low complexity" evidence="1">
    <location>
        <begin position="194"/>
        <end position="216"/>
    </location>
</feature>
<name>A0A0L0SFG3_ALLM3</name>
<reference evidence="3" key="2">
    <citation type="submission" date="2009-11" db="EMBL/GenBank/DDBJ databases">
        <title>The Genome Sequence of Allomyces macrogynus strain ATCC 38327.</title>
        <authorList>
            <consortium name="The Broad Institute Genome Sequencing Platform"/>
            <person name="Russ C."/>
            <person name="Cuomo C."/>
            <person name="Shea T."/>
            <person name="Young S.K."/>
            <person name="Zeng Q."/>
            <person name="Koehrsen M."/>
            <person name="Haas B."/>
            <person name="Borodovsky M."/>
            <person name="Guigo R."/>
            <person name="Alvarado L."/>
            <person name="Berlin A."/>
            <person name="Borenstein D."/>
            <person name="Chen Z."/>
            <person name="Engels R."/>
            <person name="Freedman E."/>
            <person name="Gellesch M."/>
            <person name="Goldberg J."/>
            <person name="Griggs A."/>
            <person name="Gujja S."/>
            <person name="Heiman D."/>
            <person name="Hepburn T."/>
            <person name="Howarth C."/>
            <person name="Jen D."/>
            <person name="Larson L."/>
            <person name="Lewis B."/>
            <person name="Mehta T."/>
            <person name="Park D."/>
            <person name="Pearson M."/>
            <person name="Roberts A."/>
            <person name="Saif S."/>
            <person name="Shenoy N."/>
            <person name="Sisk P."/>
            <person name="Stolte C."/>
            <person name="Sykes S."/>
            <person name="Walk T."/>
            <person name="White J."/>
            <person name="Yandava C."/>
            <person name="Burger G."/>
            <person name="Gray M.W."/>
            <person name="Holland P.W.H."/>
            <person name="King N."/>
            <person name="Lang F.B.F."/>
            <person name="Roger A.J."/>
            <person name="Ruiz-Trillo I."/>
            <person name="Lander E."/>
            <person name="Nusbaum C."/>
        </authorList>
    </citation>
    <scope>NUCLEOTIDE SEQUENCE [LARGE SCALE GENOMIC DNA]</scope>
    <source>
        <strain evidence="3">ATCC 38327</strain>
    </source>
</reference>
<evidence type="ECO:0000313" key="3">
    <source>
        <dbReference type="Proteomes" id="UP000054350"/>
    </source>
</evidence>
<organism evidence="2 3">
    <name type="scientific">Allomyces macrogynus (strain ATCC 38327)</name>
    <name type="common">Allomyces javanicus var. macrogynus</name>
    <dbReference type="NCBI Taxonomy" id="578462"/>
    <lineage>
        <taxon>Eukaryota</taxon>
        <taxon>Fungi</taxon>
        <taxon>Fungi incertae sedis</taxon>
        <taxon>Blastocladiomycota</taxon>
        <taxon>Blastocladiomycetes</taxon>
        <taxon>Blastocladiales</taxon>
        <taxon>Blastocladiaceae</taxon>
        <taxon>Allomyces</taxon>
    </lineage>
</organism>
<sequence>MNNGLRPIAPPSAASVVRAGPAARAATPAAAAAASAAPPPPASANADDPQAMFKIAANALAQLYKSTQTAQSRAQLRGYQAACADITAGLTSLPDHPLSVQSNGRVFVPLDLVMHLVAAAGFAAQGDEAMADAETTVQPTPPPHPGMHLPSQQLHHYHHHAHMPCAHAMPSASTASSSSASSSSTISPPDHQPAPGSLAAAAMAAEAAKAARQAAAPSTPSFGSLFPWNTDLEPARKRPREF</sequence>
<dbReference type="OrthoDB" id="5598307at2759"/>
<feature type="region of interest" description="Disordered" evidence="1">
    <location>
        <begin position="28"/>
        <end position="47"/>
    </location>
</feature>
<dbReference type="AlphaFoldDB" id="A0A0L0SFG3"/>
<feature type="compositionally biased region" description="Low complexity" evidence="1">
    <location>
        <begin position="163"/>
        <end position="185"/>
    </location>
</feature>
<reference evidence="2 3" key="1">
    <citation type="submission" date="2009-11" db="EMBL/GenBank/DDBJ databases">
        <title>Annotation of Allomyces macrogynus ATCC 38327.</title>
        <authorList>
            <consortium name="The Broad Institute Genome Sequencing Platform"/>
            <person name="Russ C."/>
            <person name="Cuomo C."/>
            <person name="Burger G."/>
            <person name="Gray M.W."/>
            <person name="Holland P.W.H."/>
            <person name="King N."/>
            <person name="Lang F.B.F."/>
            <person name="Roger A.J."/>
            <person name="Ruiz-Trillo I."/>
            <person name="Young S.K."/>
            <person name="Zeng Q."/>
            <person name="Gargeya S."/>
            <person name="Fitzgerald M."/>
            <person name="Haas B."/>
            <person name="Abouelleil A."/>
            <person name="Alvarado L."/>
            <person name="Arachchi H.M."/>
            <person name="Berlin A."/>
            <person name="Chapman S.B."/>
            <person name="Gearin G."/>
            <person name="Goldberg J."/>
            <person name="Griggs A."/>
            <person name="Gujja S."/>
            <person name="Hansen M."/>
            <person name="Heiman D."/>
            <person name="Howarth C."/>
            <person name="Larimer J."/>
            <person name="Lui A."/>
            <person name="MacDonald P.J.P."/>
            <person name="McCowen C."/>
            <person name="Montmayeur A."/>
            <person name="Murphy C."/>
            <person name="Neiman D."/>
            <person name="Pearson M."/>
            <person name="Priest M."/>
            <person name="Roberts A."/>
            <person name="Saif S."/>
            <person name="Shea T."/>
            <person name="Sisk P."/>
            <person name="Stolte C."/>
            <person name="Sykes S."/>
            <person name="Wortman J."/>
            <person name="Nusbaum C."/>
            <person name="Birren B."/>
        </authorList>
    </citation>
    <scope>NUCLEOTIDE SEQUENCE [LARGE SCALE GENOMIC DNA]</scope>
    <source>
        <strain evidence="2 3">ATCC 38327</strain>
    </source>
</reference>
<proteinExistence type="predicted"/>
<dbReference type="EMBL" id="GG745337">
    <property type="protein sequence ID" value="KNE61268.1"/>
    <property type="molecule type" value="Genomic_DNA"/>
</dbReference>
<protein>
    <submittedName>
        <fullName evidence="2">Uncharacterized protein</fullName>
    </submittedName>
</protein>
<feature type="region of interest" description="Disordered" evidence="1">
    <location>
        <begin position="130"/>
        <end position="242"/>
    </location>
</feature>
<evidence type="ECO:0000313" key="2">
    <source>
        <dbReference type="EMBL" id="KNE61268.1"/>
    </source>
</evidence>
<evidence type="ECO:0000256" key="1">
    <source>
        <dbReference type="SAM" id="MobiDB-lite"/>
    </source>
</evidence>
<dbReference type="Proteomes" id="UP000054350">
    <property type="component" value="Unassembled WGS sequence"/>
</dbReference>
<accession>A0A0L0SFG3</accession>
<dbReference type="VEuPathDB" id="FungiDB:AMAG_07011"/>